<gene>
    <name evidence="2" type="ORF">BN980_GECA15s01594g</name>
</gene>
<dbReference type="STRING" id="1173061.A0A0J9XGQ3"/>
<sequence length="224" mass="24798">MSDVTIESLQKQVDFLTLQVQKNTQTLLKTGQKVLEHEVNYEKAKLQGGNPRTTRAAADADDKEDEPVKGEDLVELVTELQTQLDLLDARSIRRSANAFKTNDGDYIAPLPNNEGEIPGVVAAEDDDNTSAEADGFPATLGQLKSLSDAAIERWLRYYELLPPDEAELKELFGEEVVNSTSSEVREAVAAVIEKPPLSKQELDAQFDDLARFLGLRVRRSPSAW</sequence>
<proteinExistence type="predicted"/>
<reference evidence="2" key="1">
    <citation type="submission" date="2014-03" db="EMBL/GenBank/DDBJ databases">
        <authorList>
            <person name="Casaregola S."/>
        </authorList>
    </citation>
    <scope>NUCLEOTIDE SEQUENCE [LARGE SCALE GENOMIC DNA]</scope>
    <source>
        <strain evidence="2">CLIB 918</strain>
    </source>
</reference>
<comment type="caution">
    <text evidence="2">The sequence shown here is derived from an EMBL/GenBank/DDBJ whole genome shotgun (WGS) entry which is preliminary data.</text>
</comment>
<accession>A0A0J9XGQ3</accession>
<dbReference type="OrthoDB" id="4076200at2759"/>
<dbReference type="Proteomes" id="UP000242525">
    <property type="component" value="Unassembled WGS sequence"/>
</dbReference>
<feature type="region of interest" description="Disordered" evidence="1">
    <location>
        <begin position="44"/>
        <end position="66"/>
    </location>
</feature>
<dbReference type="Pfam" id="PF07957">
    <property type="entry name" value="DUF3294"/>
    <property type="match status" value="1"/>
</dbReference>
<evidence type="ECO:0000256" key="1">
    <source>
        <dbReference type="SAM" id="MobiDB-lite"/>
    </source>
</evidence>
<evidence type="ECO:0000313" key="3">
    <source>
        <dbReference type="Proteomes" id="UP000242525"/>
    </source>
</evidence>
<name>A0A0J9XGQ3_GEOCN</name>
<protein>
    <recommendedName>
        <fullName evidence="4">Mrp8p</fullName>
    </recommendedName>
</protein>
<keyword evidence="3" id="KW-1185">Reference proteome</keyword>
<dbReference type="EMBL" id="CCBN010000015">
    <property type="protein sequence ID" value="CDO56465.1"/>
    <property type="molecule type" value="Genomic_DNA"/>
</dbReference>
<evidence type="ECO:0008006" key="4">
    <source>
        <dbReference type="Google" id="ProtNLM"/>
    </source>
</evidence>
<dbReference type="AlphaFoldDB" id="A0A0J9XGQ3"/>
<organism evidence="2 3">
    <name type="scientific">Geotrichum candidum</name>
    <name type="common">Oospora lactis</name>
    <name type="synonym">Dipodascus geotrichum</name>
    <dbReference type="NCBI Taxonomy" id="1173061"/>
    <lineage>
        <taxon>Eukaryota</taxon>
        <taxon>Fungi</taxon>
        <taxon>Dikarya</taxon>
        <taxon>Ascomycota</taxon>
        <taxon>Saccharomycotina</taxon>
        <taxon>Dipodascomycetes</taxon>
        <taxon>Dipodascales</taxon>
        <taxon>Dipodascaceae</taxon>
        <taxon>Geotrichum</taxon>
    </lineage>
</organism>
<dbReference type="InterPro" id="IPR012917">
    <property type="entry name" value="DUF3294"/>
</dbReference>
<evidence type="ECO:0000313" key="2">
    <source>
        <dbReference type="EMBL" id="CDO56465.1"/>
    </source>
</evidence>